<keyword evidence="4" id="KW-1185">Reference proteome</keyword>
<evidence type="ECO:0000256" key="2">
    <source>
        <dbReference type="SAM" id="MobiDB-lite"/>
    </source>
</evidence>
<comment type="caution">
    <text evidence="3">The sequence shown here is derived from an EMBL/GenBank/DDBJ whole genome shotgun (WGS) entry which is preliminary data.</text>
</comment>
<dbReference type="EMBL" id="JARKIE010000157">
    <property type="protein sequence ID" value="KAJ7674245.1"/>
    <property type="molecule type" value="Genomic_DNA"/>
</dbReference>
<protein>
    <submittedName>
        <fullName evidence="3">Uncharacterized protein</fullName>
    </submittedName>
</protein>
<dbReference type="Proteomes" id="UP001221757">
    <property type="component" value="Unassembled WGS sequence"/>
</dbReference>
<keyword evidence="1" id="KW-0175">Coiled coil</keyword>
<name>A0AAD7D2T2_MYCRO</name>
<reference evidence="3" key="1">
    <citation type="submission" date="2023-03" db="EMBL/GenBank/DDBJ databases">
        <title>Massive genome expansion in bonnet fungi (Mycena s.s.) driven by repeated elements and novel gene families across ecological guilds.</title>
        <authorList>
            <consortium name="Lawrence Berkeley National Laboratory"/>
            <person name="Harder C.B."/>
            <person name="Miyauchi S."/>
            <person name="Viragh M."/>
            <person name="Kuo A."/>
            <person name="Thoen E."/>
            <person name="Andreopoulos B."/>
            <person name="Lu D."/>
            <person name="Skrede I."/>
            <person name="Drula E."/>
            <person name="Henrissat B."/>
            <person name="Morin E."/>
            <person name="Kohler A."/>
            <person name="Barry K."/>
            <person name="LaButti K."/>
            <person name="Morin E."/>
            <person name="Salamov A."/>
            <person name="Lipzen A."/>
            <person name="Mereny Z."/>
            <person name="Hegedus B."/>
            <person name="Baldrian P."/>
            <person name="Stursova M."/>
            <person name="Weitz H."/>
            <person name="Taylor A."/>
            <person name="Grigoriev I.V."/>
            <person name="Nagy L.G."/>
            <person name="Martin F."/>
            <person name="Kauserud H."/>
        </authorList>
    </citation>
    <scope>NUCLEOTIDE SEQUENCE</scope>
    <source>
        <strain evidence="3">CBHHK067</strain>
    </source>
</reference>
<feature type="region of interest" description="Disordered" evidence="2">
    <location>
        <begin position="351"/>
        <end position="436"/>
    </location>
</feature>
<evidence type="ECO:0000313" key="4">
    <source>
        <dbReference type="Proteomes" id="UP001221757"/>
    </source>
</evidence>
<sequence length="845" mass="93431">MLHPPRSSSPALRRTYVIRYAEGSSIGRTRQYLTPEMALFYVKALEAHNRDSLQTFINHNPMEKHAVNEFLGLNRTSSIHSPITKEIKNYVGPAPLPVITFDTLLQAFDPEHTTPTIPRAPVRPGGTSKISDHLRQHSSWSELLQDIHREHLAYLAELEKPKATSRAPLDAKSRYLAFFSGTKYTSPGWRSLGNIWRAAFLLGLHLTGDFSLSKESIVRYVISDAAREGIALTADEVSSHLPAHDISPALFIALAHSPLLLPRDSSAYNTKIWTSPVIYIELWHSAGNEHRNTPGHPLGAIERLLWRLIFQAATHALTPHDVLVQFFKDPAVQSALSRPCDAVHMNALAYIDDPHPPKGLGSARGRPPSSRKERAAASRPLPSHQGPAPRIESRLNMIQEEPRPSPNSSNSLAPTSASGAEDTRQPPPISGIPLAPATIVRETAPTVTFLCSRITALERELVSAVALQGTQSARIFNLGAALEKETQAGHRANAASTALHADLQRDVNTLRNELRAVHTLRDRDRAARCVAEDALRAERQRYDSDIRLAAAGREAQLERPGAELDGRELLLATRETQLDERAEKLERAEDMLIRLAGRETHLDRRDAELDGRELLLATREMQLDKRAEKLERAEDMLIRLAGREAHLDRRDAELDGRELLLATRETQLDERAEKLERKEDRLRRERESLTAHLMNTMEAIRGMGQTLPAAVSEANPNITASSPRHPLDAPACSRPSKRMRVDETADALLTHTPISPTDGGGPVGLTLHYAYAPGSQVTPSDLPRSWAGAANAERTPATIPSSIANPSPSSEPRTRVLPDTHPSPLFTELASDEEDVKMLLLDFPE</sequence>
<feature type="region of interest" description="Disordered" evidence="2">
    <location>
        <begin position="112"/>
        <end position="131"/>
    </location>
</feature>
<feature type="compositionally biased region" description="Low complexity" evidence="2">
    <location>
        <begin position="406"/>
        <end position="418"/>
    </location>
</feature>
<gene>
    <name evidence="3" type="ORF">B0H17DRAFT_160760</name>
</gene>
<feature type="compositionally biased region" description="Low complexity" evidence="2">
    <location>
        <begin position="796"/>
        <end position="811"/>
    </location>
</feature>
<feature type="region of interest" description="Disordered" evidence="2">
    <location>
        <begin position="718"/>
        <end position="737"/>
    </location>
</feature>
<evidence type="ECO:0000313" key="3">
    <source>
        <dbReference type="EMBL" id="KAJ7674245.1"/>
    </source>
</evidence>
<evidence type="ECO:0000256" key="1">
    <source>
        <dbReference type="SAM" id="Coils"/>
    </source>
</evidence>
<feature type="region of interest" description="Disordered" evidence="2">
    <location>
        <begin position="792"/>
        <end position="826"/>
    </location>
</feature>
<organism evidence="3 4">
    <name type="scientific">Mycena rosella</name>
    <name type="common">Pink bonnet</name>
    <name type="synonym">Agaricus rosellus</name>
    <dbReference type="NCBI Taxonomy" id="1033263"/>
    <lineage>
        <taxon>Eukaryota</taxon>
        <taxon>Fungi</taxon>
        <taxon>Dikarya</taxon>
        <taxon>Basidiomycota</taxon>
        <taxon>Agaricomycotina</taxon>
        <taxon>Agaricomycetes</taxon>
        <taxon>Agaricomycetidae</taxon>
        <taxon>Agaricales</taxon>
        <taxon>Marasmiineae</taxon>
        <taxon>Mycenaceae</taxon>
        <taxon>Mycena</taxon>
    </lineage>
</organism>
<feature type="coiled-coil region" evidence="1">
    <location>
        <begin position="665"/>
        <end position="692"/>
    </location>
</feature>
<proteinExistence type="predicted"/>
<dbReference type="AlphaFoldDB" id="A0AAD7D2T2"/>
<accession>A0AAD7D2T2</accession>